<keyword evidence="1" id="KW-1185">Reference proteome</keyword>
<evidence type="ECO:0000313" key="1">
    <source>
        <dbReference type="Proteomes" id="UP000036681"/>
    </source>
</evidence>
<proteinExistence type="predicted"/>
<accession>A0A0M3I3X9</accession>
<evidence type="ECO:0000313" key="2">
    <source>
        <dbReference type="WBParaSite" id="ALUE_0001141001-mRNA-1"/>
    </source>
</evidence>
<reference evidence="2" key="1">
    <citation type="submission" date="2017-02" db="UniProtKB">
        <authorList>
            <consortium name="WormBaseParasite"/>
        </authorList>
    </citation>
    <scope>IDENTIFICATION</scope>
</reference>
<dbReference type="WBParaSite" id="ALUE_0001141001-mRNA-1">
    <property type="protein sequence ID" value="ALUE_0001141001-mRNA-1"/>
    <property type="gene ID" value="ALUE_0001141001"/>
</dbReference>
<name>A0A0M3I3X9_ASCLU</name>
<sequence length="32" mass="3896">MLSKFNRSQEPRFIIKEIHLNNSPVRVDLHLY</sequence>
<protein>
    <submittedName>
        <fullName evidence="2">Uncharacterized protein</fullName>
    </submittedName>
</protein>
<dbReference type="AlphaFoldDB" id="A0A0M3I3X9"/>
<dbReference type="Proteomes" id="UP000036681">
    <property type="component" value="Unplaced"/>
</dbReference>
<organism evidence="1 2">
    <name type="scientific">Ascaris lumbricoides</name>
    <name type="common">Giant roundworm</name>
    <dbReference type="NCBI Taxonomy" id="6252"/>
    <lineage>
        <taxon>Eukaryota</taxon>
        <taxon>Metazoa</taxon>
        <taxon>Ecdysozoa</taxon>
        <taxon>Nematoda</taxon>
        <taxon>Chromadorea</taxon>
        <taxon>Rhabditida</taxon>
        <taxon>Spirurina</taxon>
        <taxon>Ascaridomorpha</taxon>
        <taxon>Ascaridoidea</taxon>
        <taxon>Ascarididae</taxon>
        <taxon>Ascaris</taxon>
    </lineage>
</organism>